<evidence type="ECO:0000313" key="2">
    <source>
        <dbReference type="EMBL" id="ASV67947.1"/>
    </source>
</evidence>
<name>A0A248TIA3_9BACI</name>
<keyword evidence="2" id="KW-0808">Transferase</keyword>
<dbReference type="RefSeq" id="WP_095371516.1">
    <property type="nucleotide sequence ID" value="NZ_CANMJM010000009.1"/>
</dbReference>
<dbReference type="AlphaFoldDB" id="A0A248TIA3"/>
<gene>
    <name evidence="2" type="ORF">CKF48_11890</name>
</gene>
<evidence type="ECO:0000259" key="1">
    <source>
        <dbReference type="Pfam" id="PF13302"/>
    </source>
</evidence>
<dbReference type="GO" id="GO:0016747">
    <property type="term" value="F:acyltransferase activity, transferring groups other than amino-acyl groups"/>
    <property type="evidence" value="ECO:0007669"/>
    <property type="project" value="InterPro"/>
</dbReference>
<feature type="domain" description="N-acetyltransferase" evidence="1">
    <location>
        <begin position="8"/>
        <end position="134"/>
    </location>
</feature>
<keyword evidence="3" id="KW-1185">Reference proteome</keyword>
<dbReference type="PANTHER" id="PTHR43415:SF3">
    <property type="entry name" value="GNAT-FAMILY ACETYLTRANSFERASE"/>
    <property type="match status" value="1"/>
</dbReference>
<dbReference type="InterPro" id="IPR000182">
    <property type="entry name" value="GNAT_dom"/>
</dbReference>
<dbReference type="EMBL" id="CP022983">
    <property type="protein sequence ID" value="ASV67947.1"/>
    <property type="molecule type" value="Genomic_DNA"/>
</dbReference>
<sequence length="216" mass="24896">MKGNFVKLQALEEEDFKLFSKWVCPSKVSALARGAQDFATLEDIKADIRTGNTNYATVLTHDNEKIGFISWQPQKYEGSYLLGGVIGNPDLWDMGYGAEASLLILDYLFHFKNAHKVQFINGLYNLRTIRFLIKNKVTIEGVLRDYFFLDGEYHDAVVSSILREEYYSQDEGNLPEDMIPKSEKEKTRKELYEYLNHQWKDECFPSLVKGVGVNVE</sequence>
<dbReference type="SUPFAM" id="SSF55729">
    <property type="entry name" value="Acyl-CoA N-acyltransferases (Nat)"/>
    <property type="match status" value="1"/>
</dbReference>
<dbReference type="InterPro" id="IPR016181">
    <property type="entry name" value="Acyl_CoA_acyltransferase"/>
</dbReference>
<reference evidence="2 3" key="1">
    <citation type="submission" date="2017-08" db="EMBL/GenBank/DDBJ databases">
        <title>Complete Genome Sequence of Bacillus kochii Oregon-R-modENCODE STRAIN BDGP4, isolated from Drosophila melanogaster gut.</title>
        <authorList>
            <person name="Wan K.H."/>
            <person name="Yu C."/>
            <person name="Park S."/>
            <person name="Hammonds A.S."/>
            <person name="Booth B.W."/>
            <person name="Celniker S.E."/>
        </authorList>
    </citation>
    <scope>NUCLEOTIDE SEQUENCE [LARGE SCALE GENOMIC DNA]</scope>
    <source>
        <strain evidence="2 3">BDGP4</strain>
    </source>
</reference>
<dbReference type="GeneID" id="97218220"/>
<dbReference type="Proteomes" id="UP000215137">
    <property type="component" value="Chromosome"/>
</dbReference>
<dbReference type="OrthoDB" id="9795206at2"/>
<dbReference type="Gene3D" id="3.40.630.30">
    <property type="match status" value="1"/>
</dbReference>
<proteinExistence type="predicted"/>
<organism evidence="2 3">
    <name type="scientific">Cytobacillus kochii</name>
    <dbReference type="NCBI Taxonomy" id="859143"/>
    <lineage>
        <taxon>Bacteria</taxon>
        <taxon>Bacillati</taxon>
        <taxon>Bacillota</taxon>
        <taxon>Bacilli</taxon>
        <taxon>Bacillales</taxon>
        <taxon>Bacillaceae</taxon>
        <taxon>Cytobacillus</taxon>
    </lineage>
</organism>
<accession>A0A248TIA3</accession>
<protein>
    <submittedName>
        <fullName evidence="2">GNAT family N-acetyltransferase</fullName>
    </submittedName>
</protein>
<dbReference type="PANTHER" id="PTHR43415">
    <property type="entry name" value="SPERMIDINE N(1)-ACETYLTRANSFERASE"/>
    <property type="match status" value="1"/>
</dbReference>
<evidence type="ECO:0000313" key="3">
    <source>
        <dbReference type="Proteomes" id="UP000215137"/>
    </source>
</evidence>
<dbReference type="KEGG" id="bko:CKF48_11890"/>
<dbReference type="Pfam" id="PF13302">
    <property type="entry name" value="Acetyltransf_3"/>
    <property type="match status" value="1"/>
</dbReference>